<evidence type="ECO:0000256" key="9">
    <source>
        <dbReference type="ARBA" id="ARBA00023244"/>
    </source>
</evidence>
<evidence type="ECO:0000256" key="11">
    <source>
        <dbReference type="RuleBase" id="RU367069"/>
    </source>
</evidence>
<evidence type="ECO:0000256" key="5">
    <source>
        <dbReference type="ARBA" id="ARBA00022630"/>
    </source>
</evidence>
<dbReference type="InterPro" id="IPR002937">
    <property type="entry name" value="Amino_oxidase"/>
</dbReference>
<feature type="domain" description="Amine oxidase" evidence="12">
    <location>
        <begin position="46"/>
        <end position="572"/>
    </location>
</feature>
<sequence>MLRHGLTTVSSLRPLCHNALRSAGQLRAYSTETTPSNDIAILGGGITGLACAYYITKQLPHANVTIYEASDRLGGWLSSKRVPVKDGNVLFEAGPRTLRPSSNGALAAVLMQELDIAKDAIFAQRTSPAARNRYVYYPDRLVRMPHPSFGIFTNVYNMWTEPVFDGVIWGGVTEIFQNQRDESVQDESAGDFFSRRFGKKLVDRILSGVLHGIYAGDVYKLSAKSLFPGPWRDEAQAGSIVGGFARNRADGPEVTRREGEYLQSMKDMKWDPLLRDTLKDTTAFTFRDGLGTLSDGLVRHLIGTGKVNFQTSTAVESVKMSDAGNSVMVKTKSPEEPKAYANAISALSPKHLNSIRQSESSDLVPHMHSVAVMTVNLYFRTPDLAPSGFGYLIPLATSFERNPERALGVVFDNAYSPSTEDVDMNNWHIQNPDQLKEAREAGQLINVNDFAWYNMPDKPNTQDDVKVRGTKLTVMLGGHYWDGWPAYPDEQEGLALARSLLERHLGIKEEPEAWQVNLQSDCIPQYTVGHEQRVKTAHANILLEYKGRLRVAGNWMSGVGVNDCLRSAWDVVRGLRDGRQGTGLEHVGSTEYVRLKPVKPEQRAEKD</sequence>
<dbReference type="GO" id="GO:0004729">
    <property type="term" value="F:oxygen-dependent protoporphyrinogen oxidase activity"/>
    <property type="evidence" value="ECO:0007669"/>
    <property type="project" value="UniProtKB-UniRule"/>
</dbReference>
<comment type="pathway">
    <text evidence="2 11">Porphyrin-containing compound metabolism; protoporphyrin-IX biosynthesis; protoporphyrin-IX from protoporphyrinogen-IX: step 1/1.</text>
</comment>
<dbReference type="SUPFAM" id="SSF54373">
    <property type="entry name" value="FAD-linked reductases, C-terminal domain"/>
    <property type="match status" value="2"/>
</dbReference>
<evidence type="ECO:0000256" key="2">
    <source>
        <dbReference type="ARBA" id="ARBA00005073"/>
    </source>
</evidence>
<dbReference type="EC" id="1.3.3.4" evidence="4 11"/>
<evidence type="ECO:0000256" key="7">
    <source>
        <dbReference type="ARBA" id="ARBA00023002"/>
    </source>
</evidence>
<keyword evidence="8 11" id="KW-0350">Heme biosynthesis</keyword>
<evidence type="ECO:0000256" key="8">
    <source>
        <dbReference type="ARBA" id="ARBA00023133"/>
    </source>
</evidence>
<keyword evidence="14" id="KW-1185">Reference proteome</keyword>
<keyword evidence="6 11" id="KW-0274">FAD</keyword>
<dbReference type="AlphaFoldDB" id="A0AAJ0DJ09"/>
<comment type="cofactor">
    <cofactor evidence="11">
        <name>FAD</name>
        <dbReference type="ChEBI" id="CHEBI:57692"/>
    </cofactor>
    <text evidence="11">Binds 1 FAD per subunit.</text>
</comment>
<dbReference type="InterPro" id="IPR004572">
    <property type="entry name" value="Protoporphyrinogen_oxidase"/>
</dbReference>
<gene>
    <name evidence="13" type="primary">HEM14</name>
    <name evidence="13" type="ORF">LTR09_007355</name>
</gene>
<accession>A0AAJ0DJ09</accession>
<keyword evidence="9 11" id="KW-0627">Porphyrin biosynthesis</keyword>
<dbReference type="Pfam" id="PF01593">
    <property type="entry name" value="Amino_oxidase"/>
    <property type="match status" value="1"/>
</dbReference>
<dbReference type="PANTHER" id="PTHR42923:SF3">
    <property type="entry name" value="PROTOPORPHYRINOGEN OXIDASE"/>
    <property type="match status" value="1"/>
</dbReference>
<evidence type="ECO:0000259" key="12">
    <source>
        <dbReference type="Pfam" id="PF01593"/>
    </source>
</evidence>
<name>A0AAJ0DJ09_9PEZI</name>
<evidence type="ECO:0000256" key="1">
    <source>
        <dbReference type="ARBA" id="ARBA00002600"/>
    </source>
</evidence>
<evidence type="ECO:0000313" key="14">
    <source>
        <dbReference type="Proteomes" id="UP001271007"/>
    </source>
</evidence>
<protein>
    <recommendedName>
        <fullName evidence="4 11">Protoporphyrinogen oxidase</fullName>
        <ecNumber evidence="4 11">1.3.3.4</ecNumber>
    </recommendedName>
</protein>
<dbReference type="SUPFAM" id="SSF51905">
    <property type="entry name" value="FAD/NAD(P)-binding domain"/>
    <property type="match status" value="1"/>
</dbReference>
<dbReference type="InterPro" id="IPR036188">
    <property type="entry name" value="FAD/NAD-bd_sf"/>
</dbReference>
<comment type="subcellular location">
    <subcellularLocation>
        <location evidence="11">Mitochondrion inner membrane</location>
    </subcellularLocation>
</comment>
<comment type="catalytic activity">
    <reaction evidence="10 11">
        <text>protoporphyrinogen IX + 3 O2 = protoporphyrin IX + 3 H2O2</text>
        <dbReference type="Rhea" id="RHEA:25576"/>
        <dbReference type="ChEBI" id="CHEBI:15379"/>
        <dbReference type="ChEBI" id="CHEBI:16240"/>
        <dbReference type="ChEBI" id="CHEBI:57306"/>
        <dbReference type="ChEBI" id="CHEBI:57307"/>
        <dbReference type="EC" id="1.3.3.4"/>
    </reaction>
</comment>
<organism evidence="13 14">
    <name type="scientific">Extremus antarcticus</name>
    <dbReference type="NCBI Taxonomy" id="702011"/>
    <lineage>
        <taxon>Eukaryota</taxon>
        <taxon>Fungi</taxon>
        <taxon>Dikarya</taxon>
        <taxon>Ascomycota</taxon>
        <taxon>Pezizomycotina</taxon>
        <taxon>Dothideomycetes</taxon>
        <taxon>Dothideomycetidae</taxon>
        <taxon>Mycosphaerellales</taxon>
        <taxon>Extremaceae</taxon>
        <taxon>Extremus</taxon>
    </lineage>
</organism>
<reference evidence="13" key="1">
    <citation type="submission" date="2023-04" db="EMBL/GenBank/DDBJ databases">
        <title>Black Yeasts Isolated from many extreme environments.</title>
        <authorList>
            <person name="Coleine C."/>
            <person name="Stajich J.E."/>
            <person name="Selbmann L."/>
        </authorList>
    </citation>
    <scope>NUCLEOTIDE SEQUENCE</scope>
    <source>
        <strain evidence="13">CCFEE 5312</strain>
    </source>
</reference>
<evidence type="ECO:0000313" key="13">
    <source>
        <dbReference type="EMBL" id="KAK3051332.1"/>
    </source>
</evidence>
<dbReference type="Proteomes" id="UP001271007">
    <property type="component" value="Unassembled WGS sequence"/>
</dbReference>
<dbReference type="EMBL" id="JAWDJX010000026">
    <property type="protein sequence ID" value="KAK3051332.1"/>
    <property type="molecule type" value="Genomic_DNA"/>
</dbReference>
<evidence type="ECO:0000256" key="4">
    <source>
        <dbReference type="ARBA" id="ARBA00012867"/>
    </source>
</evidence>
<comment type="similarity">
    <text evidence="3 11">Belongs to the protoporphyrinogen/coproporphyrinogen oxidase family. Protoporphyrinogen oxidase subfamily.</text>
</comment>
<evidence type="ECO:0000256" key="6">
    <source>
        <dbReference type="ARBA" id="ARBA00022827"/>
    </source>
</evidence>
<comment type="caution">
    <text evidence="13">The sequence shown here is derived from an EMBL/GenBank/DDBJ whole genome shotgun (WGS) entry which is preliminary data.</text>
</comment>
<evidence type="ECO:0000256" key="10">
    <source>
        <dbReference type="ARBA" id="ARBA00047554"/>
    </source>
</evidence>
<dbReference type="Gene3D" id="3.50.50.60">
    <property type="entry name" value="FAD/NAD(P)-binding domain"/>
    <property type="match status" value="1"/>
</dbReference>
<comment type="function">
    <text evidence="1 11">Catalyzes the 6-electron oxidation of protoporphyrinogen-IX to form protoporphyrin-IX.</text>
</comment>
<keyword evidence="5 11" id="KW-0285">Flavoprotein</keyword>
<dbReference type="GO" id="GO:0006782">
    <property type="term" value="P:protoporphyrinogen IX biosynthetic process"/>
    <property type="evidence" value="ECO:0007669"/>
    <property type="project" value="UniProtKB-UniRule"/>
</dbReference>
<dbReference type="InterPro" id="IPR050464">
    <property type="entry name" value="Zeta_carotene_desat/Oxidored"/>
</dbReference>
<proteinExistence type="inferred from homology"/>
<keyword evidence="7 11" id="KW-0560">Oxidoreductase</keyword>
<dbReference type="PANTHER" id="PTHR42923">
    <property type="entry name" value="PROTOPORPHYRINOGEN OXIDASE"/>
    <property type="match status" value="1"/>
</dbReference>
<dbReference type="NCBIfam" id="TIGR00562">
    <property type="entry name" value="proto_IX_ox"/>
    <property type="match status" value="1"/>
</dbReference>
<dbReference type="GO" id="GO:0005743">
    <property type="term" value="C:mitochondrial inner membrane"/>
    <property type="evidence" value="ECO:0007669"/>
    <property type="project" value="UniProtKB-SubCell"/>
</dbReference>
<evidence type="ECO:0000256" key="3">
    <source>
        <dbReference type="ARBA" id="ARBA00010551"/>
    </source>
</evidence>